<comment type="caution">
    <text evidence="2">The sequence shown here is derived from an EMBL/GenBank/DDBJ whole genome shotgun (WGS) entry which is preliminary data.</text>
</comment>
<dbReference type="Proteomes" id="UP000663854">
    <property type="component" value="Unassembled WGS sequence"/>
</dbReference>
<proteinExistence type="predicted"/>
<evidence type="ECO:0000256" key="1">
    <source>
        <dbReference type="SAM" id="MobiDB-lite"/>
    </source>
</evidence>
<dbReference type="EMBL" id="CAJNOH010000190">
    <property type="protein sequence ID" value="CAF0936097.1"/>
    <property type="molecule type" value="Genomic_DNA"/>
</dbReference>
<feature type="region of interest" description="Disordered" evidence="1">
    <location>
        <begin position="1"/>
        <end position="30"/>
    </location>
</feature>
<accession>A0A814BZ83</accession>
<gene>
    <name evidence="2" type="ORF">PYM288_LOCUS11323</name>
</gene>
<evidence type="ECO:0000313" key="2">
    <source>
        <dbReference type="EMBL" id="CAF0936097.1"/>
    </source>
</evidence>
<organism evidence="2 3">
    <name type="scientific">Rotaria sordida</name>
    <dbReference type="NCBI Taxonomy" id="392033"/>
    <lineage>
        <taxon>Eukaryota</taxon>
        <taxon>Metazoa</taxon>
        <taxon>Spiralia</taxon>
        <taxon>Gnathifera</taxon>
        <taxon>Rotifera</taxon>
        <taxon>Eurotatoria</taxon>
        <taxon>Bdelloidea</taxon>
        <taxon>Philodinida</taxon>
        <taxon>Philodinidae</taxon>
        <taxon>Rotaria</taxon>
    </lineage>
</organism>
<reference evidence="2" key="1">
    <citation type="submission" date="2021-02" db="EMBL/GenBank/DDBJ databases">
        <authorList>
            <person name="Nowell W R."/>
        </authorList>
    </citation>
    <scope>NUCLEOTIDE SEQUENCE</scope>
</reference>
<name>A0A814BZ83_9BILA</name>
<feature type="compositionally biased region" description="Polar residues" evidence="1">
    <location>
        <begin position="1"/>
        <end position="29"/>
    </location>
</feature>
<evidence type="ECO:0000313" key="3">
    <source>
        <dbReference type="Proteomes" id="UP000663854"/>
    </source>
</evidence>
<protein>
    <submittedName>
        <fullName evidence="2">Uncharacterized protein</fullName>
    </submittedName>
</protein>
<dbReference type="AlphaFoldDB" id="A0A814BZ83"/>
<sequence length="117" mass="13095">MSDINQSCSSYSTPDRQTTTSPFSMSATTESKRDCPVENIWLVSIFGFTDMADNCVDMQMTMNTEYEHPSQFTGAPYQQETVPSFSISHPLPSSFGDGLEDLFQNNDELYGTTKVSY</sequence>